<name>A0A934W526_9BURK</name>
<dbReference type="AlphaFoldDB" id="A0A934W526"/>
<accession>A0A934W526</accession>
<dbReference type="RefSeq" id="WP_200598535.1">
    <property type="nucleotide sequence ID" value="NZ_JAEPBG010000041.1"/>
</dbReference>
<dbReference type="EMBL" id="JAEPBG010000041">
    <property type="protein sequence ID" value="MBK4739166.1"/>
    <property type="molecule type" value="Genomic_DNA"/>
</dbReference>
<protein>
    <submittedName>
        <fullName evidence="1">Uncharacterized protein</fullName>
    </submittedName>
</protein>
<organism evidence="1 2">
    <name type="scientific">Noviherbaspirillum pedocola</name>
    <dbReference type="NCBI Taxonomy" id="2801341"/>
    <lineage>
        <taxon>Bacteria</taxon>
        <taxon>Pseudomonadati</taxon>
        <taxon>Pseudomonadota</taxon>
        <taxon>Betaproteobacteria</taxon>
        <taxon>Burkholderiales</taxon>
        <taxon>Oxalobacteraceae</taxon>
        <taxon>Noviherbaspirillum</taxon>
    </lineage>
</organism>
<gene>
    <name evidence="1" type="ORF">JJB74_31600</name>
</gene>
<evidence type="ECO:0000313" key="1">
    <source>
        <dbReference type="EMBL" id="MBK4739166.1"/>
    </source>
</evidence>
<sequence length="60" mass="6673">MAAMRLSPTEVQVSGVVYTFVDADVADEFEECINMIGALSCELEHRPVSKRLADSRPEEE</sequence>
<proteinExistence type="predicted"/>
<comment type="caution">
    <text evidence="1">The sequence shown here is derived from an EMBL/GenBank/DDBJ whole genome shotgun (WGS) entry which is preliminary data.</text>
</comment>
<evidence type="ECO:0000313" key="2">
    <source>
        <dbReference type="Proteomes" id="UP000622890"/>
    </source>
</evidence>
<keyword evidence="2" id="KW-1185">Reference proteome</keyword>
<reference evidence="1" key="1">
    <citation type="submission" date="2021-01" db="EMBL/GenBank/DDBJ databases">
        <title>Genome sequence of strain Noviherbaspirillum sp. DKR-6.</title>
        <authorList>
            <person name="Chaudhary D.K."/>
        </authorList>
    </citation>
    <scope>NUCLEOTIDE SEQUENCE</scope>
    <source>
        <strain evidence="1">DKR-6</strain>
    </source>
</reference>
<dbReference type="Proteomes" id="UP000622890">
    <property type="component" value="Unassembled WGS sequence"/>
</dbReference>